<feature type="region of interest" description="Disordered" evidence="5">
    <location>
        <begin position="25"/>
        <end position="66"/>
    </location>
</feature>
<dbReference type="GeneID" id="41985184"/>
<proteinExistence type="predicted"/>
<dbReference type="AlphaFoldDB" id="A0A8H8QZ39"/>
<organism evidence="7 8">
    <name type="scientific">Lachnellula hyalina</name>
    <dbReference type="NCBI Taxonomy" id="1316788"/>
    <lineage>
        <taxon>Eukaryota</taxon>
        <taxon>Fungi</taxon>
        <taxon>Dikarya</taxon>
        <taxon>Ascomycota</taxon>
        <taxon>Pezizomycotina</taxon>
        <taxon>Leotiomycetes</taxon>
        <taxon>Helotiales</taxon>
        <taxon>Lachnaceae</taxon>
        <taxon>Lachnellula</taxon>
    </lineage>
</organism>
<feature type="compositionally biased region" description="Polar residues" evidence="5">
    <location>
        <begin position="379"/>
        <end position="405"/>
    </location>
</feature>
<keyword evidence="2 4" id="KW-0863">Zinc-finger</keyword>
<feature type="compositionally biased region" description="Low complexity" evidence="5">
    <location>
        <begin position="408"/>
        <end position="424"/>
    </location>
</feature>
<feature type="compositionally biased region" description="Low complexity" evidence="5">
    <location>
        <begin position="483"/>
        <end position="493"/>
    </location>
</feature>
<feature type="compositionally biased region" description="Polar residues" evidence="5">
    <location>
        <begin position="433"/>
        <end position="475"/>
    </location>
</feature>
<accession>A0A8H8QZ39</accession>
<sequence length="589" mass="60425">MPPVTCKFWMQGNCRFGEKCKFEHPSRGGGVPNGNRFASLQSPDHTNTRSNGYQQGGASGPGSSVPFSLDKSQIVTDLSSEKPQWILSAYGPGRQAPAQLFGGPMREQSFEEMRLLHYMAVASGNPQQAVQEAEKLFQASEQQIHTALNDVDGAINFIINAQNEHPNRIDIVQGTQVPTSGSQPNPFGQPNGAQPTTSNIFGAPRQPTAPAFGAPSQAPAFGAPSGGPAFGQPPALGAKPNPFATPSAFGAPSQPGTGGAFGQPSQVGAGGAFGQPSQLGGGGAFGQPSQPGGGGAFGQPSSLGQKPNPFGAPSGGSAFGGTSNATAAPFSAFANAPNSLSQGAAPATTSAFGAPSQPTTSAPFGTAPATTGTFGAPSQPTTSAPFGTTPQPASSNPFGQPSLQAPNPFGGASSAPFGAPSPAAKNPFATVPPVQSKNNFGTTPSAPNPFSRTQPNTPTSNPLGNPSANTTSSMPFGTPPPGINGNTGTGHPPISSYSSKDQSGRLTMFKGRRVVYHEDEPGVRNQDGTWSKIWFPEGPPLPYKDTEMDESVYDDGTKAAYTQMRQTGSFPDGVMPMLPPMREWCSWDF</sequence>
<dbReference type="PANTHER" id="PTHR21099:SF2">
    <property type="entry name" value="SI:CH211-113E8.11"/>
    <property type="match status" value="1"/>
</dbReference>
<dbReference type="EMBL" id="QGMH01000116">
    <property type="protein sequence ID" value="TVY24815.1"/>
    <property type="molecule type" value="Genomic_DNA"/>
</dbReference>
<feature type="compositionally biased region" description="Polar residues" evidence="5">
    <location>
        <begin position="36"/>
        <end position="53"/>
    </location>
</feature>
<dbReference type="Pfam" id="PF18044">
    <property type="entry name" value="zf-CCCH_4"/>
    <property type="match status" value="1"/>
</dbReference>
<evidence type="ECO:0000313" key="8">
    <source>
        <dbReference type="Proteomes" id="UP000431533"/>
    </source>
</evidence>
<feature type="compositionally biased region" description="Gly residues" evidence="5">
    <location>
        <begin position="268"/>
        <end position="297"/>
    </location>
</feature>
<feature type="compositionally biased region" description="Low complexity" evidence="5">
    <location>
        <begin position="358"/>
        <end position="378"/>
    </location>
</feature>
<dbReference type="PANTHER" id="PTHR21099">
    <property type="entry name" value="RAD201"/>
    <property type="match status" value="1"/>
</dbReference>
<feature type="compositionally biased region" description="Polar residues" evidence="5">
    <location>
        <begin position="179"/>
        <end position="200"/>
    </location>
</feature>
<dbReference type="CDD" id="cd23954">
    <property type="entry name" value="AMO1_CTD"/>
    <property type="match status" value="1"/>
</dbReference>
<dbReference type="GO" id="GO:0005634">
    <property type="term" value="C:nucleus"/>
    <property type="evidence" value="ECO:0007669"/>
    <property type="project" value="TreeGrafter"/>
</dbReference>
<dbReference type="InterPro" id="IPR000571">
    <property type="entry name" value="Znf_CCCH"/>
</dbReference>
<protein>
    <submittedName>
        <fullName evidence="7">Nucleoporin</fullName>
    </submittedName>
</protein>
<dbReference type="PROSITE" id="PS50103">
    <property type="entry name" value="ZF_C3H1"/>
    <property type="match status" value="1"/>
</dbReference>
<evidence type="ECO:0000256" key="2">
    <source>
        <dbReference type="ARBA" id="ARBA00022771"/>
    </source>
</evidence>
<dbReference type="RefSeq" id="XP_031003603.1">
    <property type="nucleotide sequence ID" value="XM_031149936.1"/>
</dbReference>
<keyword evidence="3 4" id="KW-0862">Zinc</keyword>
<feature type="region of interest" description="Disordered" evidence="5">
    <location>
        <begin position="340"/>
        <end position="503"/>
    </location>
</feature>
<name>A0A8H8QZ39_9HELO</name>
<dbReference type="SMART" id="SM00356">
    <property type="entry name" value="ZnF_C3H1"/>
    <property type="match status" value="1"/>
</dbReference>
<reference evidence="7 8" key="1">
    <citation type="submission" date="2018-05" db="EMBL/GenBank/DDBJ databases">
        <title>Genome sequencing and assembly of the regulated plant pathogen Lachnellula willkommii and related sister species for the development of diagnostic species identification markers.</title>
        <authorList>
            <person name="Giroux E."/>
            <person name="Bilodeau G."/>
        </authorList>
    </citation>
    <scope>NUCLEOTIDE SEQUENCE [LARGE SCALE GENOMIC DNA]</scope>
    <source>
        <strain evidence="7 8">CBS 185.66</strain>
    </source>
</reference>
<comment type="caution">
    <text evidence="7">The sequence shown here is derived from an EMBL/GenBank/DDBJ whole genome shotgun (WGS) entry which is preliminary data.</text>
</comment>
<feature type="compositionally biased region" description="Low complexity" evidence="5">
    <location>
        <begin position="209"/>
        <end position="223"/>
    </location>
</feature>
<dbReference type="Gene3D" id="4.10.1000.10">
    <property type="entry name" value="Zinc finger, CCCH-type"/>
    <property type="match status" value="1"/>
</dbReference>
<evidence type="ECO:0000256" key="3">
    <source>
        <dbReference type="ARBA" id="ARBA00022833"/>
    </source>
</evidence>
<gene>
    <name evidence="7" type="primary">AMO1</name>
    <name evidence="7" type="ORF">LHYA1_G004986</name>
</gene>
<feature type="domain" description="C3H1-type" evidence="6">
    <location>
        <begin position="1"/>
        <end position="27"/>
    </location>
</feature>
<dbReference type="InterPro" id="IPR036855">
    <property type="entry name" value="Znf_CCCH_sf"/>
</dbReference>
<keyword evidence="1 4" id="KW-0479">Metal-binding</keyword>
<dbReference type="OrthoDB" id="20729at2759"/>
<dbReference type="Proteomes" id="UP000431533">
    <property type="component" value="Unassembled WGS sequence"/>
</dbReference>
<evidence type="ECO:0000256" key="5">
    <source>
        <dbReference type="SAM" id="MobiDB-lite"/>
    </source>
</evidence>
<dbReference type="GO" id="GO:0008270">
    <property type="term" value="F:zinc ion binding"/>
    <property type="evidence" value="ECO:0007669"/>
    <property type="project" value="UniProtKB-KW"/>
</dbReference>
<feature type="zinc finger region" description="C3H1-type" evidence="4">
    <location>
        <begin position="1"/>
        <end position="27"/>
    </location>
</feature>
<evidence type="ECO:0000256" key="1">
    <source>
        <dbReference type="ARBA" id="ARBA00022723"/>
    </source>
</evidence>
<dbReference type="SUPFAM" id="SSF90229">
    <property type="entry name" value="CCCH zinc finger"/>
    <property type="match status" value="1"/>
</dbReference>
<evidence type="ECO:0000259" key="6">
    <source>
        <dbReference type="PROSITE" id="PS50103"/>
    </source>
</evidence>
<evidence type="ECO:0000256" key="4">
    <source>
        <dbReference type="PROSITE-ProRule" id="PRU00723"/>
    </source>
</evidence>
<evidence type="ECO:0000313" key="7">
    <source>
        <dbReference type="EMBL" id="TVY24815.1"/>
    </source>
</evidence>
<feature type="region of interest" description="Disordered" evidence="5">
    <location>
        <begin position="179"/>
        <end position="320"/>
    </location>
</feature>
<dbReference type="InterPro" id="IPR041367">
    <property type="entry name" value="Znf-CCCH_4"/>
</dbReference>
<keyword evidence="8" id="KW-1185">Reference proteome</keyword>